<evidence type="ECO:0000313" key="3">
    <source>
        <dbReference type="Proteomes" id="UP000051557"/>
    </source>
</evidence>
<protein>
    <submittedName>
        <fullName evidence="2">Uncharacterized protein</fullName>
    </submittedName>
</protein>
<keyword evidence="1" id="KW-1133">Transmembrane helix</keyword>
<accession>A0A0R2XAL2</accession>
<comment type="caution">
    <text evidence="2">The sequence shown here is derived from an EMBL/GenBank/DDBJ whole genome shotgun (WGS) entry which is preliminary data.</text>
</comment>
<feature type="transmembrane region" description="Helical" evidence="1">
    <location>
        <begin position="172"/>
        <end position="194"/>
    </location>
</feature>
<dbReference type="EMBL" id="LIDM01000046">
    <property type="protein sequence ID" value="KRP32914.1"/>
    <property type="molecule type" value="Genomic_DNA"/>
</dbReference>
<evidence type="ECO:0000256" key="1">
    <source>
        <dbReference type="SAM" id="Phobius"/>
    </source>
</evidence>
<feature type="transmembrane region" description="Helical" evidence="1">
    <location>
        <begin position="141"/>
        <end position="160"/>
    </location>
</feature>
<proteinExistence type="predicted"/>
<name>A0A0R2XAL2_9BACT</name>
<gene>
    <name evidence="2" type="ORF">ABS32_02015</name>
</gene>
<feature type="transmembrane region" description="Helical" evidence="1">
    <location>
        <begin position="107"/>
        <end position="126"/>
    </location>
</feature>
<dbReference type="Proteomes" id="UP000051557">
    <property type="component" value="Unassembled WGS sequence"/>
</dbReference>
<evidence type="ECO:0000313" key="2">
    <source>
        <dbReference type="EMBL" id="KRP32914.1"/>
    </source>
</evidence>
<keyword evidence="1" id="KW-0812">Transmembrane</keyword>
<reference evidence="2 3" key="1">
    <citation type="submission" date="2015-10" db="EMBL/GenBank/DDBJ databases">
        <title>Metagenome-Assembled Genomes uncover a global brackish microbiome.</title>
        <authorList>
            <person name="Hugerth L.W."/>
            <person name="Larsson J."/>
            <person name="Alneberg J."/>
            <person name="Lindh M.V."/>
            <person name="Legrand C."/>
            <person name="Pinhassi J."/>
            <person name="Andersson A.F."/>
        </authorList>
    </citation>
    <scope>NUCLEOTIDE SEQUENCE [LARGE SCALE GENOMIC DNA]</scope>
    <source>
        <strain evidence="2">BACL9 MAG-120820-bin42</strain>
    </source>
</reference>
<sequence length="233" mass="25876">MNFLRFTLSLLLWPGLAATIIYLGKLLRSVTHHSGFPWAEGVAMGGGFLVACIAFFSLPRPSGIYVLGHELTHALAVWCSGGKVHSLQAGSKGGKVLSDRISPWISLAPYVFPFYPMLAAILWLAGSRVWPEIQNLSTPLLGLWGIIWGYHYSFTLGLIPTRQPDFLIYGRIFSITLILLGNAFLIGTLIWLAFRPSTWGQALLNLGTEWVWVYSSIMDWLSGLLLRYLPHSA</sequence>
<dbReference type="AlphaFoldDB" id="A0A0R2XAL2"/>
<organism evidence="2 3">
    <name type="scientific">Verrucomicrobia subdivision 6 bacterium BACL9 MAG-120820-bin42</name>
    <dbReference type="NCBI Taxonomy" id="1655634"/>
    <lineage>
        <taxon>Bacteria</taxon>
        <taxon>Pseudomonadati</taxon>
        <taxon>Verrucomicrobiota</taxon>
        <taxon>Verrucomicrobiia</taxon>
        <taxon>Verrucomicrobiales</taxon>
        <taxon>Verrucomicrobia subdivision 6</taxon>
    </lineage>
</organism>
<keyword evidence="1" id="KW-0472">Membrane</keyword>
<feature type="transmembrane region" description="Helical" evidence="1">
    <location>
        <begin position="41"/>
        <end position="58"/>
    </location>
</feature>